<feature type="chain" id="PRO_5003837634" evidence="2">
    <location>
        <begin position="29"/>
        <end position="231"/>
    </location>
</feature>
<evidence type="ECO:0000256" key="1">
    <source>
        <dbReference type="SAM" id="MobiDB-lite"/>
    </source>
</evidence>
<dbReference type="EMBL" id="AGNL01033306">
    <property type="protein sequence ID" value="EJK55747.1"/>
    <property type="molecule type" value="Genomic_DNA"/>
</dbReference>
<gene>
    <name evidence="3" type="ORF">THAOC_24487</name>
</gene>
<accession>K0SAK9</accession>
<reference evidence="3 4" key="1">
    <citation type="journal article" date="2012" name="Genome Biol.">
        <title>Genome and low-iron response of an oceanic diatom adapted to chronic iron limitation.</title>
        <authorList>
            <person name="Lommer M."/>
            <person name="Specht M."/>
            <person name="Roy A.S."/>
            <person name="Kraemer L."/>
            <person name="Andreson R."/>
            <person name="Gutowska M.A."/>
            <person name="Wolf J."/>
            <person name="Bergner S.V."/>
            <person name="Schilhabel M.B."/>
            <person name="Klostermeier U.C."/>
            <person name="Beiko R.G."/>
            <person name="Rosenstiel P."/>
            <person name="Hippler M."/>
            <person name="Laroche J."/>
        </authorList>
    </citation>
    <scope>NUCLEOTIDE SEQUENCE [LARGE SCALE GENOMIC DNA]</scope>
    <source>
        <strain evidence="3 4">CCMP1005</strain>
    </source>
</reference>
<keyword evidence="2" id="KW-0732">Signal</keyword>
<evidence type="ECO:0000313" key="3">
    <source>
        <dbReference type="EMBL" id="EJK55747.1"/>
    </source>
</evidence>
<comment type="caution">
    <text evidence="3">The sequence shown here is derived from an EMBL/GenBank/DDBJ whole genome shotgun (WGS) entry which is preliminary data.</text>
</comment>
<evidence type="ECO:0000256" key="2">
    <source>
        <dbReference type="SAM" id="SignalP"/>
    </source>
</evidence>
<dbReference type="Proteomes" id="UP000266841">
    <property type="component" value="Unassembled WGS sequence"/>
</dbReference>
<organism evidence="3 4">
    <name type="scientific">Thalassiosira oceanica</name>
    <name type="common">Marine diatom</name>
    <dbReference type="NCBI Taxonomy" id="159749"/>
    <lineage>
        <taxon>Eukaryota</taxon>
        <taxon>Sar</taxon>
        <taxon>Stramenopiles</taxon>
        <taxon>Ochrophyta</taxon>
        <taxon>Bacillariophyta</taxon>
        <taxon>Coscinodiscophyceae</taxon>
        <taxon>Thalassiosirophycidae</taxon>
        <taxon>Thalassiosirales</taxon>
        <taxon>Thalassiosiraceae</taxon>
        <taxon>Thalassiosira</taxon>
    </lineage>
</organism>
<dbReference type="AlphaFoldDB" id="K0SAK9"/>
<evidence type="ECO:0000313" key="4">
    <source>
        <dbReference type="Proteomes" id="UP000266841"/>
    </source>
</evidence>
<sequence length="231" mass="23626">MAILMRGRRIAPALAGLLVIGMARRTAATESDPGVFLGGSNPAMYEGDGAARDNSGTPLGYDVTTSAFSAGDLASNDAAGCKQECEAAYPGNIGVTLIGFSWYDDTLLVDGSANGGGSAANNYCICYVKDGAQTTSFGSVTGAYGDPAPTGTYGWSYCYNCVSEQPSSQPSSMPSENPSISAQPSSMPSESPSSSSQPSSVPSENPSLSASRRVSLARIQASLTGRRPCQV</sequence>
<proteinExistence type="predicted"/>
<protein>
    <submittedName>
        <fullName evidence="3">Uncharacterized protein</fullName>
    </submittedName>
</protein>
<keyword evidence="4" id="KW-1185">Reference proteome</keyword>
<feature type="region of interest" description="Disordered" evidence="1">
    <location>
        <begin position="168"/>
        <end position="213"/>
    </location>
</feature>
<feature type="signal peptide" evidence="2">
    <location>
        <begin position="1"/>
        <end position="28"/>
    </location>
</feature>
<name>K0SAK9_THAOC</name>